<dbReference type="Pfam" id="PF22763">
    <property type="entry name" value="NrS1-1_pol-like_HBD"/>
    <property type="match status" value="1"/>
</dbReference>
<dbReference type="PANTHER" id="PTHR35372">
    <property type="entry name" value="ATP BINDING PROTEIN-RELATED"/>
    <property type="match status" value="1"/>
</dbReference>
<dbReference type="Pfam" id="PF03288">
    <property type="entry name" value="Pox_D5"/>
    <property type="match status" value="1"/>
</dbReference>
<accession>A0A9D2JEL4</accession>
<feature type="domain" description="SF3 helicase" evidence="6">
    <location>
        <begin position="498"/>
        <end position="658"/>
    </location>
</feature>
<dbReference type="GO" id="GO:0016787">
    <property type="term" value="F:hydrolase activity"/>
    <property type="evidence" value="ECO:0007669"/>
    <property type="project" value="UniProtKB-KW"/>
</dbReference>
<dbReference type="PROSITE" id="PS51206">
    <property type="entry name" value="SF3_HELICASE_1"/>
    <property type="match status" value="1"/>
</dbReference>
<dbReference type="InterPro" id="IPR054468">
    <property type="entry name" value="NrSPol-like_HBD"/>
</dbReference>
<evidence type="ECO:0000256" key="4">
    <source>
        <dbReference type="ARBA" id="ARBA00022840"/>
    </source>
</evidence>
<keyword evidence="4" id="KW-0067">ATP-binding</keyword>
<dbReference type="Gene3D" id="3.40.50.300">
    <property type="entry name" value="P-loop containing nucleotide triphosphate hydrolases"/>
    <property type="match status" value="1"/>
</dbReference>
<evidence type="ECO:0000256" key="5">
    <source>
        <dbReference type="SAM" id="MobiDB-lite"/>
    </source>
</evidence>
<dbReference type="PANTHER" id="PTHR35372:SF2">
    <property type="entry name" value="SF3 HELICASE DOMAIN-CONTAINING PROTEIN"/>
    <property type="match status" value="1"/>
</dbReference>
<reference evidence="7" key="1">
    <citation type="journal article" date="2021" name="PeerJ">
        <title>Extensive microbial diversity within the chicken gut microbiome revealed by metagenomics and culture.</title>
        <authorList>
            <person name="Gilroy R."/>
            <person name="Ravi A."/>
            <person name="Getino M."/>
            <person name="Pursley I."/>
            <person name="Horton D.L."/>
            <person name="Alikhan N.F."/>
            <person name="Baker D."/>
            <person name="Gharbi K."/>
            <person name="Hall N."/>
            <person name="Watson M."/>
            <person name="Adriaenssens E.M."/>
            <person name="Foster-Nyarko E."/>
            <person name="Jarju S."/>
            <person name="Secka A."/>
            <person name="Antonio M."/>
            <person name="Oren A."/>
            <person name="Chaudhuri R.R."/>
            <person name="La Ragione R."/>
            <person name="Hildebrand F."/>
            <person name="Pallen M.J."/>
        </authorList>
    </citation>
    <scope>NUCLEOTIDE SEQUENCE</scope>
    <source>
        <strain evidence="7">3436</strain>
    </source>
</reference>
<dbReference type="GO" id="GO:0004386">
    <property type="term" value="F:helicase activity"/>
    <property type="evidence" value="ECO:0007669"/>
    <property type="project" value="UniProtKB-KW"/>
</dbReference>
<dbReference type="SMART" id="SM00885">
    <property type="entry name" value="D5_N"/>
    <property type="match status" value="1"/>
</dbReference>
<protein>
    <recommendedName>
        <fullName evidence="6">SF3 helicase domain-containing protein</fullName>
    </recommendedName>
</protein>
<evidence type="ECO:0000313" key="8">
    <source>
        <dbReference type="Proteomes" id="UP000824031"/>
    </source>
</evidence>
<organism evidence="7 8">
    <name type="scientific">Candidatus Gemmiger excrementavium</name>
    <dbReference type="NCBI Taxonomy" id="2838608"/>
    <lineage>
        <taxon>Bacteria</taxon>
        <taxon>Bacillati</taxon>
        <taxon>Bacillota</taxon>
        <taxon>Clostridia</taxon>
        <taxon>Eubacteriales</taxon>
        <taxon>Gemmiger</taxon>
    </lineage>
</organism>
<proteinExistence type="predicted"/>
<dbReference type="Pfam" id="PF08706">
    <property type="entry name" value="D5_N"/>
    <property type="match status" value="1"/>
</dbReference>
<evidence type="ECO:0000313" key="7">
    <source>
        <dbReference type="EMBL" id="HIZ47615.1"/>
    </source>
</evidence>
<sequence>MSIPEELKTTPRWVCCTADKLPICPRNGDAASSTDPGTWSDYATAAGAVTRLGCRGIGFVLGDGIAGIDIDHCIDPETGVVAQAALAIVESMHSYTEISPSGTGLHILWCGTKAGPSCRKALAPGMGLEMYDGGRYFTVTGRSWHNPPLPLAERTAEAAEIYHQYLEKQKPAVPTAAQAIPVQPRPAGAPSDSEILEKAKQAKGGEKLAALLAGDWQPYAASQSEADLALCNLLAFWLGADKARMDAAFRASGLYRKKWDERRGADTYGNLTLSRALADCQEVYDPRPTALPETSAEETEAEVAGLLRSMGITPEKKQEPQLTPTAPAPGRKTYSLDDTGNARRFRDLYGDRVRYNYTQGCWMLWTGQVWRRDETAAVKQLCDEMLDSMEKGLFGIHDPQQAATLRKFIQKSRGSHAKDNLLKEAQHLTGIPATDNDFDKARGTFNVGNGVLKLRDGTLHPHDRTRLITRLAGVGYDPKATAPVWQSFLHSVTGGDEQLQHYLQCMVGYMLTGSTREQCIFFLYGDGSNGKSTFLDVLADLFGSYAMNAQSETITARRQSDSPRADIARLKGARLVTISECPADVWLDEAIVKQLTGGDTVTARYLYGREFEFKPEFKLIMATNYKPRIRGTDSGIWRRIRLVPFTQTIPEDKQDLQLPEKLRAELPGILNWALEGLRRWMQASAGGKRRGLPPCAAVDNATAEYRGEQDRLKQFLEDCTEPAPGYTVQAGILYQTYRAWCEENGERFPLTGTKFGREVAKALQRRKNRLNYEYLDLRLTDDGTRVLAAFGQKNGRFRPGEPLSEQLRLETRPLS</sequence>
<dbReference type="EMBL" id="DXBO01000031">
    <property type="protein sequence ID" value="HIZ47615.1"/>
    <property type="molecule type" value="Genomic_DNA"/>
</dbReference>
<dbReference type="Proteomes" id="UP000824031">
    <property type="component" value="Unassembled WGS sequence"/>
</dbReference>
<dbReference type="InterPro" id="IPR014818">
    <property type="entry name" value="Phage/plasmid_primase_P4_C"/>
</dbReference>
<keyword evidence="1" id="KW-0547">Nucleotide-binding</keyword>
<dbReference type="NCBIfam" id="TIGR01613">
    <property type="entry name" value="primase_Cterm"/>
    <property type="match status" value="1"/>
</dbReference>
<dbReference type="InterPro" id="IPR051620">
    <property type="entry name" value="ORF904-like_C"/>
</dbReference>
<keyword evidence="2" id="KW-0378">Hydrolase</keyword>
<dbReference type="InterPro" id="IPR045455">
    <property type="entry name" value="NrS-1_pol-like_helicase"/>
</dbReference>
<dbReference type="SUPFAM" id="SSF52540">
    <property type="entry name" value="P-loop containing nucleoside triphosphate hydrolases"/>
    <property type="match status" value="1"/>
</dbReference>
<keyword evidence="3" id="KW-0347">Helicase</keyword>
<dbReference type="InterPro" id="IPR014015">
    <property type="entry name" value="Helicase_SF3_DNA-vir"/>
</dbReference>
<dbReference type="AlphaFoldDB" id="A0A9D2JEL4"/>
<evidence type="ECO:0000259" key="6">
    <source>
        <dbReference type="PROSITE" id="PS51206"/>
    </source>
</evidence>
<dbReference type="InterPro" id="IPR004968">
    <property type="entry name" value="DNA_primase/NTPase_C"/>
</dbReference>
<dbReference type="Pfam" id="PF19263">
    <property type="entry name" value="DUF5906"/>
    <property type="match status" value="1"/>
</dbReference>
<dbReference type="InterPro" id="IPR027417">
    <property type="entry name" value="P-loop_NTPase"/>
</dbReference>
<name>A0A9D2JEL4_9FIRM</name>
<evidence type="ECO:0000256" key="3">
    <source>
        <dbReference type="ARBA" id="ARBA00022806"/>
    </source>
</evidence>
<gene>
    <name evidence="7" type="ORF">H9810_02700</name>
</gene>
<dbReference type="GO" id="GO:0005524">
    <property type="term" value="F:ATP binding"/>
    <property type="evidence" value="ECO:0007669"/>
    <property type="project" value="UniProtKB-KW"/>
</dbReference>
<comment type="caution">
    <text evidence="7">The sequence shown here is derived from an EMBL/GenBank/DDBJ whole genome shotgun (WGS) entry which is preliminary data.</text>
</comment>
<evidence type="ECO:0000256" key="1">
    <source>
        <dbReference type="ARBA" id="ARBA00022741"/>
    </source>
</evidence>
<feature type="region of interest" description="Disordered" evidence="5">
    <location>
        <begin position="314"/>
        <end position="337"/>
    </location>
</feature>
<dbReference type="InterPro" id="IPR006500">
    <property type="entry name" value="Helicase_put_C_phage/plasmid"/>
</dbReference>
<evidence type="ECO:0000256" key="2">
    <source>
        <dbReference type="ARBA" id="ARBA00022801"/>
    </source>
</evidence>
<reference evidence="7" key="2">
    <citation type="submission" date="2021-04" db="EMBL/GenBank/DDBJ databases">
        <authorList>
            <person name="Gilroy R."/>
        </authorList>
    </citation>
    <scope>NUCLEOTIDE SEQUENCE</scope>
    <source>
        <strain evidence="7">3436</strain>
    </source>
</reference>